<dbReference type="AlphaFoldDB" id="A0AA93BEX7"/>
<sequence length="287" mass="31499">MLSMKTITIKIIKKSVMGVVEGLTATIAQHNPDVDFQSVWASDAEEARLDIYYREAITDLENFLARFSSSTTQKFDLQALADDFSITIVTLAAWPPRLSGVLSNQIQNYLVHAIIAGWLSDFPDMAHTDYAGMGASDLDAIKEILLKKDFNFTEAERKADDTTKEGSSASDTSARAVDGDEKAASSPMASVRSGDEIDKQKNAQATAGRSVDTDEKENGELAVQSRSIDAEAKSKNELDAEARNVDEVDKDGQSGPKGSERNQDFVSQHFHQDRVDWSGGRPPYELR</sequence>
<gene>
    <name evidence="2" type="ORF">DWV76_06055</name>
</gene>
<organism evidence="2 3">
    <name type="scientific">Segatella copri</name>
    <dbReference type="NCBI Taxonomy" id="165179"/>
    <lineage>
        <taxon>Bacteria</taxon>
        <taxon>Pseudomonadati</taxon>
        <taxon>Bacteroidota</taxon>
        <taxon>Bacteroidia</taxon>
        <taxon>Bacteroidales</taxon>
        <taxon>Prevotellaceae</taxon>
        <taxon>Segatella</taxon>
    </lineage>
</organism>
<proteinExistence type="predicted"/>
<feature type="compositionally biased region" description="Basic and acidic residues" evidence="1">
    <location>
        <begin position="228"/>
        <end position="263"/>
    </location>
</feature>
<reference evidence="2 3" key="1">
    <citation type="submission" date="2018-08" db="EMBL/GenBank/DDBJ databases">
        <title>A genome reference for cultivated species of the human gut microbiota.</title>
        <authorList>
            <person name="Zou Y."/>
            <person name="Xue W."/>
            <person name="Luo G."/>
        </authorList>
    </citation>
    <scope>NUCLEOTIDE SEQUENCE [LARGE SCALE GENOMIC DNA]</scope>
    <source>
        <strain evidence="2 3">AF12-50</strain>
    </source>
</reference>
<protein>
    <submittedName>
        <fullName evidence="2">Uncharacterized protein</fullName>
    </submittedName>
</protein>
<evidence type="ECO:0000313" key="2">
    <source>
        <dbReference type="EMBL" id="RGW43265.1"/>
    </source>
</evidence>
<comment type="caution">
    <text evidence="2">The sequence shown here is derived from an EMBL/GenBank/DDBJ whole genome shotgun (WGS) entry which is preliminary data.</text>
</comment>
<evidence type="ECO:0000313" key="3">
    <source>
        <dbReference type="Proteomes" id="UP000283785"/>
    </source>
</evidence>
<feature type="region of interest" description="Disordered" evidence="1">
    <location>
        <begin position="156"/>
        <end position="287"/>
    </location>
</feature>
<evidence type="ECO:0000256" key="1">
    <source>
        <dbReference type="SAM" id="MobiDB-lite"/>
    </source>
</evidence>
<dbReference type="Proteomes" id="UP000283785">
    <property type="component" value="Unassembled WGS sequence"/>
</dbReference>
<name>A0AA93BEX7_9BACT</name>
<accession>A0AA93BEX7</accession>
<dbReference type="EMBL" id="QSAG01000008">
    <property type="protein sequence ID" value="RGW43265.1"/>
    <property type="molecule type" value="Genomic_DNA"/>
</dbReference>